<evidence type="ECO:0000256" key="9">
    <source>
        <dbReference type="ARBA" id="ARBA00023136"/>
    </source>
</evidence>
<evidence type="ECO:0000259" key="15">
    <source>
        <dbReference type="SMART" id="SM00965"/>
    </source>
</evidence>
<evidence type="ECO:0000256" key="1">
    <source>
        <dbReference type="ARBA" id="ARBA00004571"/>
    </source>
</evidence>
<dbReference type="PROSITE" id="PS52016">
    <property type="entry name" value="TONB_DEPENDENT_REC_3"/>
    <property type="match status" value="1"/>
</dbReference>
<dbReference type="InterPro" id="IPR000531">
    <property type="entry name" value="Beta-barrel_TonB"/>
</dbReference>
<dbReference type="Proteomes" id="UP000256794">
    <property type="component" value="Unassembled WGS sequence"/>
</dbReference>
<keyword evidence="5" id="KW-0406">Ion transport</keyword>
<proteinExistence type="inferred from homology"/>
<evidence type="ECO:0000256" key="4">
    <source>
        <dbReference type="ARBA" id="ARBA00022452"/>
    </source>
</evidence>
<dbReference type="NCBIfam" id="TIGR01783">
    <property type="entry name" value="TonB-siderophor"/>
    <property type="match status" value="1"/>
</dbReference>
<dbReference type="GO" id="GO:0015344">
    <property type="term" value="F:siderophore uptake transmembrane transporter activity"/>
    <property type="evidence" value="ECO:0007669"/>
    <property type="project" value="TreeGrafter"/>
</dbReference>
<keyword evidence="17" id="KW-1185">Reference proteome</keyword>
<organism evidence="16 17">
    <name type="scientific">Paracoccus versutus</name>
    <name type="common">Thiobacillus versutus</name>
    <dbReference type="NCBI Taxonomy" id="34007"/>
    <lineage>
        <taxon>Bacteria</taxon>
        <taxon>Pseudomonadati</taxon>
        <taxon>Pseudomonadota</taxon>
        <taxon>Alphaproteobacteria</taxon>
        <taxon>Rhodobacterales</taxon>
        <taxon>Paracoccaceae</taxon>
        <taxon>Paracoccus</taxon>
    </lineage>
</organism>
<dbReference type="InterPro" id="IPR010105">
    <property type="entry name" value="TonB_sidphr_rcpt"/>
</dbReference>
<dbReference type="Gene3D" id="2.170.130.10">
    <property type="entry name" value="TonB-dependent receptor, plug domain"/>
    <property type="match status" value="1"/>
</dbReference>
<keyword evidence="9 12" id="KW-0472">Membrane</keyword>
<keyword evidence="4 12" id="KW-1134">Transmembrane beta strand</keyword>
<dbReference type="InterPro" id="IPR036942">
    <property type="entry name" value="Beta-barrel_TonB_sf"/>
</dbReference>
<evidence type="ECO:0000256" key="11">
    <source>
        <dbReference type="ARBA" id="ARBA00023237"/>
    </source>
</evidence>
<dbReference type="Gene3D" id="3.55.50.30">
    <property type="match status" value="1"/>
</dbReference>
<dbReference type="PANTHER" id="PTHR32552:SF82">
    <property type="entry name" value="FCUA PROTEIN"/>
    <property type="match status" value="1"/>
</dbReference>
<keyword evidence="7" id="KW-0408">Iron</keyword>
<evidence type="ECO:0000256" key="3">
    <source>
        <dbReference type="ARBA" id="ARBA00022448"/>
    </source>
</evidence>
<evidence type="ECO:0000256" key="6">
    <source>
        <dbReference type="ARBA" id="ARBA00022692"/>
    </source>
</evidence>
<accession>A0AAQ0KKP0</accession>
<evidence type="ECO:0000256" key="8">
    <source>
        <dbReference type="ARBA" id="ARBA00023077"/>
    </source>
</evidence>
<evidence type="ECO:0000313" key="16">
    <source>
        <dbReference type="EMBL" id="REG36558.1"/>
    </source>
</evidence>
<dbReference type="SUPFAM" id="SSF56935">
    <property type="entry name" value="Porins"/>
    <property type="match status" value="1"/>
</dbReference>
<keyword evidence="3 12" id="KW-0813">Transport</keyword>
<evidence type="ECO:0000256" key="10">
    <source>
        <dbReference type="ARBA" id="ARBA00023170"/>
    </source>
</evidence>
<evidence type="ECO:0000256" key="5">
    <source>
        <dbReference type="ARBA" id="ARBA00022496"/>
    </source>
</evidence>
<dbReference type="PANTHER" id="PTHR32552">
    <property type="entry name" value="FERRICHROME IRON RECEPTOR-RELATED"/>
    <property type="match status" value="1"/>
</dbReference>
<evidence type="ECO:0000256" key="14">
    <source>
        <dbReference type="SAM" id="SignalP"/>
    </source>
</evidence>
<keyword evidence="14" id="KW-0732">Signal</keyword>
<sequence>MERTRKGLPGFRLGIATAMLLASTALAMPLTAPAAAAQETAGTGSFAIPAQPLSAALVRFGQASGLQIFFDERVVAGHRSPGVSGSMTAEAALARLLAGTGLGYRFNNPRTVSILAQTPAAPAAAEPGSILLDTVVIQGEGMGSWDVPPAYAGGQVASGGALGILGNTGVMDTPFNQTSYTSKLIQDQQAATVADVLDNEPSVRRATPAYGSAENVKIRGFDMNVGEAAINGLYGLAPLSGSLPVEFVERVEVLKGPNALLSGITPSGQVGGGINLVMKRAGDEPLARLTMGLDSDSSLRAHVDVGRRFGAQRQWGLRVNGSYRSGETFIDGQSRKVPVGAVGLDYRGGRFRASLDAYHLQEKTEGGIAFYASPAAGLTEMPAAPSGNTNIYPGIRSDYTTQGAVLQAELDIADGVTAYSRLGVQRFRQSGFFGGIAIALAQNGDTAVNVTDWPYESDGSSAEVGVRGAFSTGGVEHRFAVSAVRQNRELASSVTFARNPTNIYDPLPITLWPDPAGAPLKTAESTMTSLAFVDTMSLFDDRALLTLGIRHQKVRSDSYDTATGLVASSYDSSAWTPMVGLVVKPSEHLSFYGNYIEGLSPGTIVDAAYQNAGQVFAPYKTRQVEIGAKLETGGFINTVSLFQVEKPGTLVDYATAPLPTLRENGEQRNRGIEWAIMGEIAPELRALGGVSYTQARLTRTQDGAHDGNHAPGAAPLAVNLGLEWDTPWVQGLTLSGRLIHTSSQYVDNANAIRIPDWTRVDLGMRYETVLGGRKVSVNGGVKNLFDQSYWAGANASNVVALGAPRTFQLSASVDF</sequence>
<evidence type="ECO:0000256" key="7">
    <source>
        <dbReference type="ARBA" id="ARBA00023004"/>
    </source>
</evidence>
<dbReference type="RefSeq" id="WP_166436127.1">
    <property type="nucleotide sequence ID" value="NZ_CP035286.1"/>
</dbReference>
<keyword evidence="8 13" id="KW-0798">TonB box</keyword>
<feature type="signal peptide" evidence="14">
    <location>
        <begin position="1"/>
        <end position="27"/>
    </location>
</feature>
<comment type="caution">
    <text evidence="16">The sequence shown here is derived from an EMBL/GenBank/DDBJ whole genome shotgun (WGS) entry which is preliminary data.</text>
</comment>
<keyword evidence="6 12" id="KW-0812">Transmembrane</keyword>
<dbReference type="GO" id="GO:0009279">
    <property type="term" value="C:cell outer membrane"/>
    <property type="evidence" value="ECO:0007669"/>
    <property type="project" value="UniProtKB-SubCell"/>
</dbReference>
<dbReference type="InterPro" id="IPR037066">
    <property type="entry name" value="Plug_dom_sf"/>
</dbReference>
<protein>
    <submittedName>
        <fullName evidence="16">Iron complex outermembrane receptor protein</fullName>
    </submittedName>
</protein>
<dbReference type="Pfam" id="PF07715">
    <property type="entry name" value="Plug"/>
    <property type="match status" value="1"/>
</dbReference>
<dbReference type="InterPro" id="IPR039426">
    <property type="entry name" value="TonB-dep_rcpt-like"/>
</dbReference>
<dbReference type="GO" id="GO:0015891">
    <property type="term" value="P:siderophore transport"/>
    <property type="evidence" value="ECO:0007669"/>
    <property type="project" value="InterPro"/>
</dbReference>
<evidence type="ECO:0000313" key="17">
    <source>
        <dbReference type="Proteomes" id="UP000256794"/>
    </source>
</evidence>
<dbReference type="Gene3D" id="2.40.170.20">
    <property type="entry name" value="TonB-dependent receptor, beta-barrel domain"/>
    <property type="match status" value="1"/>
</dbReference>
<name>A0AAQ0KKP0_PARVE</name>
<feature type="chain" id="PRO_5042960017" evidence="14">
    <location>
        <begin position="28"/>
        <end position="815"/>
    </location>
</feature>
<dbReference type="Pfam" id="PF07660">
    <property type="entry name" value="STN"/>
    <property type="match status" value="1"/>
</dbReference>
<dbReference type="InterPro" id="IPR011662">
    <property type="entry name" value="Secretin/TonB_short_N"/>
</dbReference>
<keyword evidence="10 16" id="KW-0675">Receptor</keyword>
<dbReference type="Pfam" id="PF00593">
    <property type="entry name" value="TonB_dep_Rec_b-barrel"/>
    <property type="match status" value="1"/>
</dbReference>
<evidence type="ECO:0000256" key="2">
    <source>
        <dbReference type="ARBA" id="ARBA00009810"/>
    </source>
</evidence>
<dbReference type="GO" id="GO:0038023">
    <property type="term" value="F:signaling receptor activity"/>
    <property type="evidence" value="ECO:0007669"/>
    <property type="project" value="InterPro"/>
</dbReference>
<dbReference type="EMBL" id="QUMX01000034">
    <property type="protein sequence ID" value="REG36558.1"/>
    <property type="molecule type" value="Genomic_DNA"/>
</dbReference>
<evidence type="ECO:0000256" key="13">
    <source>
        <dbReference type="RuleBase" id="RU003357"/>
    </source>
</evidence>
<keyword evidence="11 12" id="KW-0998">Cell outer membrane</keyword>
<gene>
    <name evidence="16" type="ORF">ATH84_103423</name>
</gene>
<dbReference type="CDD" id="cd01347">
    <property type="entry name" value="ligand_gated_channel"/>
    <property type="match status" value="1"/>
</dbReference>
<dbReference type="AlphaFoldDB" id="A0AAQ0KKP0"/>
<comment type="similarity">
    <text evidence="2 12 13">Belongs to the TonB-dependent receptor family.</text>
</comment>
<keyword evidence="5" id="KW-0410">Iron transport</keyword>
<dbReference type="InterPro" id="IPR012910">
    <property type="entry name" value="Plug_dom"/>
</dbReference>
<feature type="domain" description="Secretin/TonB short N-terminal" evidence="15">
    <location>
        <begin position="66"/>
        <end position="117"/>
    </location>
</feature>
<dbReference type="SMART" id="SM00965">
    <property type="entry name" value="STN"/>
    <property type="match status" value="1"/>
</dbReference>
<evidence type="ECO:0000256" key="12">
    <source>
        <dbReference type="PROSITE-ProRule" id="PRU01360"/>
    </source>
</evidence>
<reference evidence="16 17" key="1">
    <citation type="submission" date="2018-08" db="EMBL/GenBank/DDBJ databases">
        <title>Genomic Encyclopedia of Archaeal and Bacterial Type Strains, Phase II (KMG-II): from individual species to whole genera.</title>
        <authorList>
            <person name="Goeker M."/>
        </authorList>
    </citation>
    <scope>NUCLEOTIDE SEQUENCE [LARGE SCALE GENOMIC DNA]</scope>
    <source>
        <strain evidence="16 17">DSM 582</strain>
    </source>
</reference>
<comment type="subcellular location">
    <subcellularLocation>
        <location evidence="1 12">Cell outer membrane</location>
        <topology evidence="1 12">Multi-pass membrane protein</topology>
    </subcellularLocation>
</comment>